<evidence type="ECO:0000313" key="2">
    <source>
        <dbReference type="Proteomes" id="UP000472274"/>
    </source>
</evidence>
<reference evidence="1" key="2">
    <citation type="submission" date="2025-09" db="UniProtKB">
        <authorList>
            <consortium name="Ensembl"/>
        </authorList>
    </citation>
    <scope>IDENTIFICATION</scope>
</reference>
<sequence>MAKDRSHVQHRYIVLFLNSSPKIKQDGYQGWWWGCQMTNFHSAACSGAGKVEQTPFPSGWGEHPHNVSGQSHATQAFRYLSLCVEALGGALEGKCQTCWR</sequence>
<reference evidence="1" key="1">
    <citation type="submission" date="2025-08" db="UniProtKB">
        <authorList>
            <consortium name="Ensembl"/>
        </authorList>
    </citation>
    <scope>IDENTIFICATION</scope>
</reference>
<proteinExistence type="predicted"/>
<organism evidence="1 2">
    <name type="scientific">Terrapene triunguis</name>
    <name type="common">Three-toed box turtle</name>
    <dbReference type="NCBI Taxonomy" id="2587831"/>
    <lineage>
        <taxon>Eukaryota</taxon>
        <taxon>Metazoa</taxon>
        <taxon>Chordata</taxon>
        <taxon>Craniata</taxon>
        <taxon>Vertebrata</taxon>
        <taxon>Euteleostomi</taxon>
        <taxon>Archelosauria</taxon>
        <taxon>Testudinata</taxon>
        <taxon>Testudines</taxon>
        <taxon>Cryptodira</taxon>
        <taxon>Durocryptodira</taxon>
        <taxon>Testudinoidea</taxon>
        <taxon>Emydidae</taxon>
        <taxon>Terrapene</taxon>
    </lineage>
</organism>
<accession>A0A674IS06</accession>
<dbReference type="Proteomes" id="UP000472274">
    <property type="component" value="Unplaced"/>
</dbReference>
<dbReference type="AlphaFoldDB" id="A0A674IS06"/>
<keyword evidence="2" id="KW-1185">Reference proteome</keyword>
<name>A0A674IS06_9SAUR</name>
<dbReference type="Ensembl" id="ENSTMTT00000012135.1">
    <property type="protein sequence ID" value="ENSTMTP00000011745.1"/>
    <property type="gene ID" value="ENSTMTG00000008498.1"/>
</dbReference>
<protein>
    <submittedName>
        <fullName evidence="1">Uncharacterized protein</fullName>
    </submittedName>
</protein>
<evidence type="ECO:0000313" key="1">
    <source>
        <dbReference type="Ensembl" id="ENSTMTP00000011745.1"/>
    </source>
</evidence>
<dbReference type="InParanoid" id="A0A674IS06"/>